<protein>
    <submittedName>
        <fullName evidence="1">Uncharacterized protein</fullName>
    </submittedName>
</protein>
<gene>
    <name evidence="1" type="ORF">T10_3565</name>
</gene>
<evidence type="ECO:0000313" key="2">
    <source>
        <dbReference type="Proteomes" id="UP000054843"/>
    </source>
</evidence>
<keyword evidence="2" id="KW-1185">Reference proteome</keyword>
<dbReference type="AlphaFoldDB" id="A0A0V1MK52"/>
<proteinExistence type="predicted"/>
<evidence type="ECO:0000313" key="1">
    <source>
        <dbReference type="EMBL" id="KRZ71962.1"/>
    </source>
</evidence>
<dbReference type="OrthoDB" id="10445484at2759"/>
<organism evidence="1 2">
    <name type="scientific">Trichinella papuae</name>
    <dbReference type="NCBI Taxonomy" id="268474"/>
    <lineage>
        <taxon>Eukaryota</taxon>
        <taxon>Metazoa</taxon>
        <taxon>Ecdysozoa</taxon>
        <taxon>Nematoda</taxon>
        <taxon>Enoplea</taxon>
        <taxon>Dorylaimia</taxon>
        <taxon>Trichinellida</taxon>
        <taxon>Trichinellidae</taxon>
        <taxon>Trichinella</taxon>
    </lineage>
</organism>
<comment type="caution">
    <text evidence="1">The sequence shown here is derived from an EMBL/GenBank/DDBJ whole genome shotgun (WGS) entry which is preliminary data.</text>
</comment>
<reference evidence="1 2" key="1">
    <citation type="submission" date="2015-01" db="EMBL/GenBank/DDBJ databases">
        <title>Evolution of Trichinella species and genotypes.</title>
        <authorList>
            <person name="Korhonen P.K."/>
            <person name="Edoardo P."/>
            <person name="Giuseppe L.R."/>
            <person name="Gasser R.B."/>
        </authorList>
    </citation>
    <scope>NUCLEOTIDE SEQUENCE [LARGE SCALE GENOMIC DNA]</scope>
    <source>
        <strain evidence="1">ISS1980</strain>
    </source>
</reference>
<dbReference type="Proteomes" id="UP000054843">
    <property type="component" value="Unassembled WGS sequence"/>
</dbReference>
<sequence length="109" mass="12963">MTDATVRKPVERYPLNTVFCGPIGSFMIMQRSYNGHKSTSQFHSHKAMPDDSRINRSICKHEDRFASEWLISIRILCHWQNIQLILNISQSVYFQENIFYELCQNNIWH</sequence>
<accession>A0A0V1MK52</accession>
<name>A0A0V1MK52_9BILA</name>
<dbReference type="EMBL" id="JYDO01000087">
    <property type="protein sequence ID" value="KRZ71962.1"/>
    <property type="molecule type" value="Genomic_DNA"/>
</dbReference>